<evidence type="ECO:0000313" key="1">
    <source>
        <dbReference type="EMBL" id="KAK7013569.1"/>
    </source>
</evidence>
<dbReference type="AlphaFoldDB" id="A0AAW0AK71"/>
<evidence type="ECO:0000313" key="2">
    <source>
        <dbReference type="Proteomes" id="UP001362999"/>
    </source>
</evidence>
<protein>
    <submittedName>
        <fullName evidence="1">Uncharacterized protein</fullName>
    </submittedName>
</protein>
<name>A0AAW0AK71_9AGAR</name>
<dbReference type="EMBL" id="JAWWNJ010000059">
    <property type="protein sequence ID" value="KAK7013569.1"/>
    <property type="molecule type" value="Genomic_DNA"/>
</dbReference>
<dbReference type="Proteomes" id="UP001362999">
    <property type="component" value="Unassembled WGS sequence"/>
</dbReference>
<organism evidence="1 2">
    <name type="scientific">Favolaschia claudopus</name>
    <dbReference type="NCBI Taxonomy" id="2862362"/>
    <lineage>
        <taxon>Eukaryota</taxon>
        <taxon>Fungi</taxon>
        <taxon>Dikarya</taxon>
        <taxon>Basidiomycota</taxon>
        <taxon>Agaricomycotina</taxon>
        <taxon>Agaricomycetes</taxon>
        <taxon>Agaricomycetidae</taxon>
        <taxon>Agaricales</taxon>
        <taxon>Marasmiineae</taxon>
        <taxon>Mycenaceae</taxon>
        <taxon>Favolaschia</taxon>
    </lineage>
</organism>
<keyword evidence="2" id="KW-1185">Reference proteome</keyword>
<comment type="caution">
    <text evidence="1">The sequence shown here is derived from an EMBL/GenBank/DDBJ whole genome shotgun (WGS) entry which is preliminary data.</text>
</comment>
<proteinExistence type="predicted"/>
<sequence length="104" mass="11412">MESQPSSGTLYPYYNAPLLEVATDTRVSAAEAYHDDVLLLAAAPTYDGCDEILDPMALGSRGWSKSHNSGFQETKFGVMRMHAQGRTDVKSPENWNGMVADRTL</sequence>
<gene>
    <name evidence="1" type="ORF">R3P38DRAFT_3206969</name>
</gene>
<reference evidence="1 2" key="1">
    <citation type="journal article" date="2024" name="J Genomics">
        <title>Draft genome sequencing and assembly of Favolaschia claudopus CIRM-BRFM 2984 isolated from oak limbs.</title>
        <authorList>
            <person name="Navarro D."/>
            <person name="Drula E."/>
            <person name="Chaduli D."/>
            <person name="Cazenave R."/>
            <person name="Ahrendt S."/>
            <person name="Wang J."/>
            <person name="Lipzen A."/>
            <person name="Daum C."/>
            <person name="Barry K."/>
            <person name="Grigoriev I.V."/>
            <person name="Favel A."/>
            <person name="Rosso M.N."/>
            <person name="Martin F."/>
        </authorList>
    </citation>
    <scope>NUCLEOTIDE SEQUENCE [LARGE SCALE GENOMIC DNA]</scope>
    <source>
        <strain evidence="1 2">CIRM-BRFM 2984</strain>
    </source>
</reference>
<accession>A0AAW0AK71</accession>